<keyword evidence="3" id="KW-1185">Reference proteome</keyword>
<evidence type="ECO:0000313" key="2">
    <source>
        <dbReference type="EMBL" id="MFC7256410.1"/>
    </source>
</evidence>
<dbReference type="Proteomes" id="UP001596434">
    <property type="component" value="Unassembled WGS sequence"/>
</dbReference>
<dbReference type="AlphaFoldDB" id="A0ABD6A153"/>
<feature type="region of interest" description="Disordered" evidence="1">
    <location>
        <begin position="1"/>
        <end position="20"/>
    </location>
</feature>
<feature type="region of interest" description="Disordered" evidence="1">
    <location>
        <begin position="41"/>
        <end position="65"/>
    </location>
</feature>
<sequence length="123" mass="13591">MGGGTATDARAPHPTVGARRRGALCRRLGLSRREIGVRSDAHTDGYAHRQHGLSSHADRLRTRRGTGRRRLGGAVAYEPLSAEQRETFTRARNGSAEDFDYAWHDIDVVADEGVYYRADIVVC</sequence>
<comment type="caution">
    <text evidence="2">The sequence shown here is derived from an EMBL/GenBank/DDBJ whole genome shotgun (WGS) entry which is preliminary data.</text>
</comment>
<evidence type="ECO:0000256" key="1">
    <source>
        <dbReference type="SAM" id="MobiDB-lite"/>
    </source>
</evidence>
<dbReference type="GeneID" id="96954801"/>
<name>A0ABD6A153_9EURY</name>
<proteinExistence type="predicted"/>
<dbReference type="RefSeq" id="WP_379705163.1">
    <property type="nucleotide sequence ID" value="NZ_JBHTAT010000001.1"/>
</dbReference>
<reference evidence="2 3" key="1">
    <citation type="journal article" date="2019" name="Int. J. Syst. Evol. Microbiol.">
        <title>The Global Catalogue of Microorganisms (GCM) 10K type strain sequencing project: providing services to taxonomists for standard genome sequencing and annotation.</title>
        <authorList>
            <consortium name="The Broad Institute Genomics Platform"/>
            <consortium name="The Broad Institute Genome Sequencing Center for Infectious Disease"/>
            <person name="Wu L."/>
            <person name="Ma J."/>
        </authorList>
    </citation>
    <scope>NUCLEOTIDE SEQUENCE [LARGE SCALE GENOMIC DNA]</scope>
    <source>
        <strain evidence="2 3">GX21</strain>
    </source>
</reference>
<organism evidence="2 3">
    <name type="scientific">Haloplanus litoreus</name>
    <dbReference type="NCBI Taxonomy" id="767515"/>
    <lineage>
        <taxon>Archaea</taxon>
        <taxon>Methanobacteriati</taxon>
        <taxon>Methanobacteriota</taxon>
        <taxon>Stenosarchaea group</taxon>
        <taxon>Halobacteria</taxon>
        <taxon>Halobacteriales</taxon>
        <taxon>Haloferacaceae</taxon>
        <taxon>Haloplanus</taxon>
    </lineage>
</organism>
<evidence type="ECO:0000313" key="3">
    <source>
        <dbReference type="Proteomes" id="UP001596434"/>
    </source>
</evidence>
<accession>A0ABD6A153</accession>
<gene>
    <name evidence="2" type="ORF">ACFQKE_14085</name>
</gene>
<protein>
    <submittedName>
        <fullName evidence="2">Uncharacterized protein</fullName>
    </submittedName>
</protein>
<dbReference type="EMBL" id="JBHTAT010000001">
    <property type="protein sequence ID" value="MFC7256410.1"/>
    <property type="molecule type" value="Genomic_DNA"/>
</dbReference>